<feature type="domain" description="ABC toxin N-terminal" evidence="8">
    <location>
        <begin position="631"/>
        <end position="746"/>
    </location>
</feature>
<dbReference type="Pfam" id="PF24681">
    <property type="entry name" value="Kelch_KLHDC2_KLHL20_DRC7"/>
    <property type="match status" value="2"/>
</dbReference>
<dbReference type="InterPro" id="IPR032096">
    <property type="entry name" value="DUF4815"/>
</dbReference>
<evidence type="ECO:0000313" key="10">
    <source>
        <dbReference type="Proteomes" id="UP000887116"/>
    </source>
</evidence>
<feature type="domain" description="Neuraminidase-like" evidence="7">
    <location>
        <begin position="777"/>
        <end position="899"/>
    </location>
</feature>
<evidence type="ECO:0000259" key="5">
    <source>
        <dbReference type="Pfam" id="PF16075"/>
    </source>
</evidence>
<keyword evidence="10" id="KW-1185">Reference proteome</keyword>
<keyword evidence="3" id="KW-0843">Virulence</keyword>
<evidence type="ECO:0000256" key="2">
    <source>
        <dbReference type="ARBA" id="ARBA00022737"/>
    </source>
</evidence>
<dbReference type="EMBL" id="BMAO01037391">
    <property type="protein sequence ID" value="GFR17390.1"/>
    <property type="molecule type" value="Genomic_DNA"/>
</dbReference>
<dbReference type="Pfam" id="PF16075">
    <property type="entry name" value="DUF4815"/>
    <property type="match status" value="1"/>
</dbReference>
<dbReference type="Pfam" id="PF18413">
    <property type="entry name" value="Neuraminidase"/>
    <property type="match status" value="1"/>
</dbReference>
<organism evidence="9 10">
    <name type="scientific">Trichonephila clavata</name>
    <name type="common">Joro spider</name>
    <name type="synonym">Nephila clavata</name>
    <dbReference type="NCBI Taxonomy" id="2740835"/>
    <lineage>
        <taxon>Eukaryota</taxon>
        <taxon>Metazoa</taxon>
        <taxon>Ecdysozoa</taxon>
        <taxon>Arthropoda</taxon>
        <taxon>Chelicerata</taxon>
        <taxon>Arachnida</taxon>
        <taxon>Araneae</taxon>
        <taxon>Araneomorphae</taxon>
        <taxon>Entelegynae</taxon>
        <taxon>Araneoidea</taxon>
        <taxon>Nephilidae</taxon>
        <taxon>Trichonephila</taxon>
    </lineage>
</organism>
<dbReference type="Gene3D" id="2.120.10.80">
    <property type="entry name" value="Kelch-type beta propeller"/>
    <property type="match status" value="2"/>
</dbReference>
<evidence type="ECO:0000256" key="1">
    <source>
        <dbReference type="ARBA" id="ARBA00022441"/>
    </source>
</evidence>
<keyword evidence="1" id="KW-0880">Kelch repeat</keyword>
<evidence type="ECO:0000259" key="6">
    <source>
        <dbReference type="Pfam" id="PF18276"/>
    </source>
</evidence>
<dbReference type="InterPro" id="IPR018003">
    <property type="entry name" value="Insecticidal_toxin/plasmid_vir"/>
</dbReference>
<feature type="domain" description="Tc toxin complex TcA C-terminal TcB-binding" evidence="6">
    <location>
        <begin position="2068"/>
        <end position="2345"/>
    </location>
</feature>
<reference evidence="9" key="1">
    <citation type="submission" date="2020-07" db="EMBL/GenBank/DDBJ databases">
        <title>Multicomponent nature underlies the extraordinary mechanical properties of spider dragline silk.</title>
        <authorList>
            <person name="Kono N."/>
            <person name="Nakamura H."/>
            <person name="Mori M."/>
            <person name="Yoshida Y."/>
            <person name="Ohtoshi R."/>
            <person name="Malay A.D."/>
            <person name="Moran D.A.P."/>
            <person name="Tomita M."/>
            <person name="Numata K."/>
            <person name="Arakawa K."/>
        </authorList>
    </citation>
    <scope>NUCLEOTIDE SEQUENCE</scope>
</reference>
<evidence type="ECO:0000256" key="3">
    <source>
        <dbReference type="ARBA" id="ARBA00023026"/>
    </source>
</evidence>
<evidence type="ECO:0000256" key="4">
    <source>
        <dbReference type="SAM" id="Coils"/>
    </source>
</evidence>
<dbReference type="InterPro" id="IPR046839">
    <property type="entry name" value="ABC_toxin_N"/>
</dbReference>
<accession>A0A8X6H8U9</accession>
<dbReference type="PANTHER" id="PTHR24412:SF497">
    <property type="entry name" value="KELCH-LIKE PROTEIN 18"/>
    <property type="match status" value="1"/>
</dbReference>
<gene>
    <name evidence="9" type="primary">yenA2</name>
    <name evidence="9" type="ORF">TNCT_109711</name>
</gene>
<keyword evidence="2" id="KW-0677">Repeat</keyword>
<evidence type="ECO:0000259" key="8">
    <source>
        <dbReference type="Pfam" id="PF20220"/>
    </source>
</evidence>
<comment type="caution">
    <text evidence="9">The sequence shown here is derived from an EMBL/GenBank/DDBJ whole genome shotgun (WGS) entry which is preliminary data.</text>
</comment>
<feature type="domain" description="DUF4815" evidence="5">
    <location>
        <begin position="2469"/>
        <end position="3026"/>
    </location>
</feature>
<evidence type="ECO:0000259" key="7">
    <source>
        <dbReference type="Pfam" id="PF18413"/>
    </source>
</evidence>
<dbReference type="Pfam" id="PF03538">
    <property type="entry name" value="VRP1"/>
    <property type="match status" value="1"/>
</dbReference>
<protein>
    <submittedName>
        <fullName evidence="9">Toxin subunit YenA2</fullName>
    </submittedName>
</protein>
<dbReference type="InterPro" id="IPR015915">
    <property type="entry name" value="Kelch-typ_b-propeller"/>
</dbReference>
<keyword evidence="4" id="KW-0175">Coiled coil</keyword>
<proteinExistence type="predicted"/>
<dbReference type="Pfam" id="PF20220">
    <property type="entry name" value="ABC_toxin_N"/>
    <property type="match status" value="1"/>
</dbReference>
<dbReference type="SUPFAM" id="SSF117281">
    <property type="entry name" value="Kelch motif"/>
    <property type="match status" value="2"/>
</dbReference>
<dbReference type="Proteomes" id="UP000887116">
    <property type="component" value="Unassembled WGS sequence"/>
</dbReference>
<dbReference type="PANTHER" id="PTHR24412">
    <property type="entry name" value="KELCH PROTEIN"/>
    <property type="match status" value="1"/>
</dbReference>
<evidence type="ECO:0000313" key="9">
    <source>
        <dbReference type="EMBL" id="GFR17390.1"/>
    </source>
</evidence>
<name>A0A8X6H8U9_TRICU</name>
<dbReference type="InterPro" id="IPR040840">
    <property type="entry name" value="TcA_TcB_BD"/>
</dbReference>
<dbReference type="Pfam" id="PF18276">
    <property type="entry name" value="TcA_TcB_BD"/>
    <property type="match status" value="1"/>
</dbReference>
<dbReference type="OrthoDB" id="1022638at2759"/>
<feature type="coiled-coil region" evidence="4">
    <location>
        <begin position="1919"/>
        <end position="1946"/>
    </location>
</feature>
<sequence>MHIPKIFNTDNYNQCESCQSVLSPAAYLVKLLEIVNKYICPPKLLKERRPDLYDIKLDCDNTNKEKLYLEIVNEIMEKKLKHDLGDDILCKLATAKYPFNLPANFPLMSIRAYLKKHKTSLVEIYKMLIENADTDAEFLGLSPEEYEVITSDNETEAYLKEVYGITEINQLNNVDKFIVQTGIEHDKLQSLLDSYNKIKGSITLTITEQTIDERKEQTINNLDNQALGFLHRFIRLANKLNWSFDELTQALSEGKIDQKKIAKIKNLHEKFQQPLAKIFALYADSLPEGISNKIDSLPEFKALLSQKSLKDLAATASNYSTLQNILGVNSNELTSLINYHNDQEVFGEKILKVYKQVLLARLVNIPIAELLSQLKIEGVNQDNVVEFNDWLTKHAITTEQIRRLIDPASSKQLAEQLHNSVQGVKDQQSFYNEVYKFVGNIQPEILDAIYTFTADLENPQSFSDRGFLEKFLHNIDVFTTLKLEVESIANYKSAYGGQETWSIEQIKTLANYRTLKGLYSKLPEYISWLYGNDYKSDKIIEKMVQLTGWNQDTLEAIKEVKIFRPCFEKQDPVGSLMKIKPLMDIAGINVKVLLKLKDLYNLKVSGNDEWKKYTDVARDLELITEEDEGYLAREKRDILARYMIHINQDLKNMRDLYGFLLIDVEMSECSKISPIKAALNSVQLYIHRAMMKIEEGIKVDEKFTEEKWKWLSSYREWEASNKIKLYPENYLNPTLRKIVTPEYKKLQNTLMQGNITDEGVSDAYMKYFEDFEQVTSLKIVDSCFERVDGKNTLYVIGRTLAQPYDYYYRTAIFDEENQNILYWTAWEKIEASIPVETITPIHAFNRLFIFWVQQIEKGKDNEKRVDATINYIFQKPSGSWTAPQKLASDIKVEPVNEAKKLYWKKVAAFYLKEHGGSERRIVIVIGETKFDSVSPSNLFTLDEDLVASESQQGMFVNNLAYEMRTVNLKKYTERNATQVVIGNKVIFFYGVESAKVDIYDNENETWTTHTASEGRSFPKVAVVGKKAIFFGGDKGDYPNYQYSSQVDIYDNQTGSWTTHTASEARRPVAIAVAVVGKKAIFFGGSKGDRVYSSKIDIYDDETGSWTTHTASEARENAEVAVVGKKAIFFGGYDFNGKSSKIDIYDDETGRWSTHTASEGQYGGKVKVVDKKAIFFKGWGERSNGRSRQIDIYDDEKGTWTTHATREARDTVAVVGKKAIFFGGEPSSQIEIYNYETGSWTAHTASEARSFIAVAVVGKKAIFFGGEKYPGQYSAQVDIYDDETGRWTTHTASEARSFMSLALAVVGKKAIFFGGTKGENQDSSQIDIYDDETGNWTTRTHSANRGRCGIQTVVLGQKAIFFNCEEINIYDNESDTWTAITKTNNVYYRAHIIQGSKVTFIGNDANSYPLVVKYEILADKILSSSYDAINNSDKFNLGETKNIFETNVTNKEGNAKLLYENDSTKQLTLLGGFKKSLSQQVINKPGWFIVEGNLERENIRESFLLLPKDYNLSAISEQSTYKINKSENKLEFEYIGETPKKLDFKDMKFSFMRLNITGNVRDLRQKAYAGGPKRILTLESQKIEQLKFERFYPTNSVVHRPSDLLDFSGAYGLYLWEIFFHIPMLTAWHLNREQDFATARKWYQYIFNPTNDKAWQFLPFEEHNSDNIVASLSDTQTTTELAIDPFDPYTIAKQHVTSFEKYIIISYINNLIDWGDMLFAKGSWEALNQATMLYIRAWDLLGPKPIKKGNFSVQPQSFNELKPHDLLQLETELPSGSQLAVQSDEAHDLIKYSNYFCTPENKSFIGLWDKVEDRLYKIRHCLDMEGKKAVPPLFQPPLNPKQLSAVTGGHSVELPQIHLPHYRFSQMVSYAKSIVETVMQFGSELLDVLEKRDAESLTIFYNKQEGIISNLISSIKERTIETLKKEQDALNASLNNAEERRSHYEKLISSGVFSDLPILSGLLHGLSALELTGVTLRSGAIATRLGASGTFGAAALTHWTPTIFGFSNGGFHPGFSVEAGAESVSALADNMRDGAELCNIIASYQRRDEDWDLQKKLATCDVKQINHTIEANQINQAIAEQELKVHQESIKQNQEKREFFESKFTSKELYDWIKGQIAIIYFQAYKMALEMVKQVEKTYQYELNNDRVFITASSWNSLKEGLLAGHSLKFALEQMTKEYLDNNERALEITKTMPLSPIAINDLKTKGSCKFALTEKMFDLDFPGHYCRKIKSIRITIRAEVAPYQDIHATLQQTGNRVVLKPDIEAIKSLLGESDESNESIRVNWKTGQQIAISKGNQADSGLFELNFNDERYLPFEGTGAVSDWILKLRNATKVSDVIVHLDYTAFDGGEELCDKVKALPKLKYYYDMLAVKLSEFDQEEWQRFKQSSELKFKPTFPAEIKNPEIDLSYNGVYLIPKISDESQVDIKLGSNIWNRNTHKVSVTQLESDWVIKATNADKIEEIMVIIPYKAESAELNEIQDYALLRLKGIGDAIFRDGDIITGSNCIIDGGKVTLEAGKIYLRGAVRKVEKEEFIIPLNTTVRIGVYYVESTITELEDENLRDPAVGTRNYQEVGAARLKVSTIWGYQAESVTVNSANGEFYPIYNIENGVLVQYSPPPQANIVTTALARYDKEANGSYVVNGLEVMFLQKEEGEGGKKIFVINEGKAHVDGYEIELPHSIRVSFDEDPDIKSVESEPHTFQPNSQRVMELKVNDFPISEIKKVDITVQKTITITHGSYSGAIDPIPDSAVLEIIQVKQGNIIYENSVDYKLNAGNVDWSLAGKEPAPGSSYLITYRCRTQVSPEDINEQGCKVRGAVDNSLVLIDYTWKMPRFDLITIDSKGVVRRIKGIAHPWKPSMPKAPSGQLLLCYIHQTWKEGEEGKIKVVNNAIHVVPMNELEAMKSGIRDLYALVAEERLRSDANSREPTTKKGVFVDPFFDDDMRDQGISQSAAIVNKELILPINVEIIDVERGKESYLLPYELEPVLEQLLQTGEVKINPYQAFDRVPAKVTMNKNTDHWTEIKTNWSSSVTREFNTRETTELLSSNSYEAEFMREAVQDFEIEANNQGKLKGKVKVPANIPAGTKLVQFYGDKGSYGEATYTGKKTITIEERRRVFASKRVDPLAQTFTLDESRHIGGVELWFVNKGKKRVVVQIRETTVGVPSQTVIAENSIEPTKINTNGTATRITWSPVFCHAGQEYAIVLLTDDGENAVKVAELGKYDAVNSRWVTSQPYQVGVLLSSSNASTWTPHQNLDLTFRLLAAKFSENSHVIDLGKVTANNTSDLIVLTNVEKVAFDTNVEFVLTDEEGRENFLSDNLPLALRERLSGELTVKASLKGGQEKSPVLYPGLQLVLGNLSESGDYVTRSITAGSNTKVTITYDALIPGTADVKAYVQKSVGEWQLVNLTTGKPIGDNWVERVHVLTNFNGNETRVKLVLSGTVVYRPRVKNLRVIVT</sequence>
<dbReference type="InterPro" id="IPR041079">
    <property type="entry name" value="Neuraminidase-like"/>
</dbReference>